<evidence type="ECO:0000256" key="3">
    <source>
        <dbReference type="ARBA" id="ARBA00022692"/>
    </source>
</evidence>
<keyword evidence="2" id="KW-1003">Cell membrane</keyword>
<organism evidence="7 8">
    <name type="scientific">Tolumonas osonensis</name>
    <dbReference type="NCBI Taxonomy" id="675874"/>
    <lineage>
        <taxon>Bacteria</taxon>
        <taxon>Pseudomonadati</taxon>
        <taxon>Pseudomonadota</taxon>
        <taxon>Gammaproteobacteria</taxon>
        <taxon>Aeromonadales</taxon>
        <taxon>Aeromonadaceae</taxon>
        <taxon>Tolumonas</taxon>
    </lineage>
</organism>
<feature type="transmembrane region" description="Helical" evidence="6">
    <location>
        <begin position="39"/>
        <end position="61"/>
    </location>
</feature>
<dbReference type="RefSeq" id="WP_188026103.1">
    <property type="nucleotide sequence ID" value="NZ_JACHGR010000003.1"/>
</dbReference>
<dbReference type="InterPro" id="IPR001123">
    <property type="entry name" value="LeuE-type"/>
</dbReference>
<sequence length="203" mass="22551">MEMGLFLSLTGFAWITCVTPGPNNVMLTSSGARFGFSRSVAHIFGICGGLVCMLAIMALGVGSMFQQWPVLHLAMKLGGSAYLLYLAWKIATAGMPDNTASSPAQGMRPWRFHQAVLFQFMNPKAWLMCISAIGSFTLLGERYWSSVLWVLVVFFLVCLKTSSLWALFGVKVGQWLTTPQAWMFWNRVMGVLTALCVILIWFE</sequence>
<comment type="caution">
    <text evidence="7">The sequence shown here is derived from an EMBL/GenBank/DDBJ whole genome shotgun (WGS) entry which is preliminary data.</text>
</comment>
<name>A0A841GBM3_9GAMM</name>
<dbReference type="PANTHER" id="PTHR30086:SF20">
    <property type="entry name" value="ARGININE EXPORTER PROTEIN ARGO-RELATED"/>
    <property type="match status" value="1"/>
</dbReference>
<evidence type="ECO:0000256" key="2">
    <source>
        <dbReference type="ARBA" id="ARBA00022475"/>
    </source>
</evidence>
<evidence type="ECO:0000313" key="7">
    <source>
        <dbReference type="EMBL" id="MBB6055339.1"/>
    </source>
</evidence>
<dbReference type="PANTHER" id="PTHR30086">
    <property type="entry name" value="ARGININE EXPORTER PROTEIN ARGO"/>
    <property type="match status" value="1"/>
</dbReference>
<dbReference type="Pfam" id="PF01810">
    <property type="entry name" value="LysE"/>
    <property type="match status" value="1"/>
</dbReference>
<dbReference type="AlphaFoldDB" id="A0A841GBM3"/>
<feature type="transmembrane region" description="Helical" evidence="6">
    <location>
        <begin position="182"/>
        <end position="202"/>
    </location>
</feature>
<protein>
    <submittedName>
        <fullName evidence="7">Threonine/homoserine/homoserine lactone efflux protein</fullName>
    </submittedName>
</protein>
<keyword evidence="4 6" id="KW-1133">Transmembrane helix</keyword>
<evidence type="ECO:0000313" key="8">
    <source>
        <dbReference type="Proteomes" id="UP000585721"/>
    </source>
</evidence>
<dbReference type="GO" id="GO:0005886">
    <property type="term" value="C:plasma membrane"/>
    <property type="evidence" value="ECO:0007669"/>
    <property type="project" value="UniProtKB-SubCell"/>
</dbReference>
<keyword evidence="5 6" id="KW-0472">Membrane</keyword>
<evidence type="ECO:0000256" key="1">
    <source>
        <dbReference type="ARBA" id="ARBA00004651"/>
    </source>
</evidence>
<evidence type="ECO:0000256" key="5">
    <source>
        <dbReference type="ARBA" id="ARBA00023136"/>
    </source>
</evidence>
<dbReference type="GO" id="GO:0015171">
    <property type="term" value="F:amino acid transmembrane transporter activity"/>
    <property type="evidence" value="ECO:0007669"/>
    <property type="project" value="TreeGrafter"/>
</dbReference>
<feature type="transmembrane region" description="Helical" evidence="6">
    <location>
        <begin position="147"/>
        <end position="170"/>
    </location>
</feature>
<dbReference type="Proteomes" id="UP000585721">
    <property type="component" value="Unassembled WGS sequence"/>
</dbReference>
<feature type="transmembrane region" description="Helical" evidence="6">
    <location>
        <begin position="115"/>
        <end position="140"/>
    </location>
</feature>
<dbReference type="EMBL" id="JACHGR010000003">
    <property type="protein sequence ID" value="MBB6055339.1"/>
    <property type="molecule type" value="Genomic_DNA"/>
</dbReference>
<gene>
    <name evidence="7" type="ORF">HNR75_001221</name>
</gene>
<proteinExistence type="predicted"/>
<reference evidence="7 8" key="1">
    <citation type="submission" date="2020-08" db="EMBL/GenBank/DDBJ databases">
        <title>Genomic Encyclopedia of Type Strains, Phase IV (KMG-IV): sequencing the most valuable type-strain genomes for metagenomic binning, comparative biology and taxonomic classification.</title>
        <authorList>
            <person name="Goeker M."/>
        </authorList>
    </citation>
    <scope>NUCLEOTIDE SEQUENCE [LARGE SCALE GENOMIC DNA]</scope>
    <source>
        <strain evidence="7 8">DSM 22975</strain>
    </source>
</reference>
<dbReference type="GO" id="GO:0033228">
    <property type="term" value="P:cysteine export across plasma membrane"/>
    <property type="evidence" value="ECO:0007669"/>
    <property type="project" value="TreeGrafter"/>
</dbReference>
<keyword evidence="3 6" id="KW-0812">Transmembrane</keyword>
<comment type="subcellular location">
    <subcellularLocation>
        <location evidence="1">Cell membrane</location>
        <topology evidence="1">Multi-pass membrane protein</topology>
    </subcellularLocation>
</comment>
<evidence type="ECO:0000256" key="4">
    <source>
        <dbReference type="ARBA" id="ARBA00022989"/>
    </source>
</evidence>
<keyword evidence="8" id="KW-1185">Reference proteome</keyword>
<accession>A0A841GBM3</accession>
<evidence type="ECO:0000256" key="6">
    <source>
        <dbReference type="SAM" id="Phobius"/>
    </source>
</evidence>